<dbReference type="RefSeq" id="WP_281382740.1">
    <property type="nucleotide sequence ID" value="NZ_JACHHZ010000003.1"/>
</dbReference>
<keyword evidence="2" id="KW-0134">Cell wall</keyword>
<comment type="caution">
    <text evidence="15">The sequence shown here is derived from an EMBL/GenBank/DDBJ whole genome shotgun (WGS) entry which is preliminary data.</text>
</comment>
<feature type="chain" id="PRO_5032320656" evidence="12">
    <location>
        <begin position="22"/>
        <end position="1064"/>
    </location>
</feature>
<dbReference type="InterPro" id="IPR034213">
    <property type="entry name" value="S8_Vpr-like"/>
</dbReference>
<keyword evidence="5 12" id="KW-0732">Signal</keyword>
<dbReference type="CDD" id="cd07474">
    <property type="entry name" value="Peptidases_S8_subtilisin_Vpr-like"/>
    <property type="match status" value="1"/>
</dbReference>
<gene>
    <name evidence="15" type="ORF">HNQ60_002649</name>
</gene>
<dbReference type="GO" id="GO:0006508">
    <property type="term" value="P:proteolysis"/>
    <property type="evidence" value="ECO:0007669"/>
    <property type="project" value="UniProtKB-KW"/>
</dbReference>
<evidence type="ECO:0000313" key="15">
    <source>
        <dbReference type="EMBL" id="MBB6093768.1"/>
    </source>
</evidence>
<keyword evidence="7 9" id="KW-0720">Serine protease</keyword>
<accession>A0A841HNP5</accession>
<dbReference type="Pfam" id="PF02225">
    <property type="entry name" value="PA"/>
    <property type="match status" value="1"/>
</dbReference>
<comment type="similarity">
    <text evidence="1 9 10">Belongs to the peptidase S8 family.</text>
</comment>
<evidence type="ECO:0000256" key="12">
    <source>
        <dbReference type="SAM" id="SignalP"/>
    </source>
</evidence>
<dbReference type="GO" id="GO:0004252">
    <property type="term" value="F:serine-type endopeptidase activity"/>
    <property type="evidence" value="ECO:0007669"/>
    <property type="project" value="UniProtKB-UniRule"/>
</dbReference>
<evidence type="ECO:0000259" key="13">
    <source>
        <dbReference type="Pfam" id="PF00082"/>
    </source>
</evidence>
<evidence type="ECO:0000256" key="8">
    <source>
        <dbReference type="PIRSR" id="PIRSR615500-1"/>
    </source>
</evidence>
<dbReference type="InterPro" id="IPR003137">
    <property type="entry name" value="PA_domain"/>
</dbReference>
<organism evidence="15 16">
    <name type="scientific">Povalibacter uvarum</name>
    <dbReference type="NCBI Taxonomy" id="732238"/>
    <lineage>
        <taxon>Bacteria</taxon>
        <taxon>Pseudomonadati</taxon>
        <taxon>Pseudomonadota</taxon>
        <taxon>Gammaproteobacteria</taxon>
        <taxon>Steroidobacterales</taxon>
        <taxon>Steroidobacteraceae</taxon>
        <taxon>Povalibacter</taxon>
    </lineage>
</organism>
<evidence type="ECO:0000256" key="9">
    <source>
        <dbReference type="PROSITE-ProRule" id="PRU01240"/>
    </source>
</evidence>
<dbReference type="Pfam" id="PF00082">
    <property type="entry name" value="Peptidase_S8"/>
    <property type="match status" value="1"/>
</dbReference>
<protein>
    <submittedName>
        <fullName evidence="15">Subtilisin family serine protease</fullName>
    </submittedName>
</protein>
<keyword evidence="3" id="KW-0964">Secreted</keyword>
<dbReference type="Gene3D" id="3.40.50.200">
    <property type="entry name" value="Peptidase S8/S53 domain"/>
    <property type="match status" value="1"/>
</dbReference>
<dbReference type="InterPro" id="IPR046450">
    <property type="entry name" value="PA_dom_sf"/>
</dbReference>
<evidence type="ECO:0000256" key="7">
    <source>
        <dbReference type="ARBA" id="ARBA00022825"/>
    </source>
</evidence>
<evidence type="ECO:0000256" key="5">
    <source>
        <dbReference type="ARBA" id="ARBA00022729"/>
    </source>
</evidence>
<proteinExistence type="inferred from homology"/>
<feature type="region of interest" description="Disordered" evidence="11">
    <location>
        <begin position="24"/>
        <end position="52"/>
    </location>
</feature>
<dbReference type="InterPro" id="IPR023828">
    <property type="entry name" value="Peptidase_S8_Ser-AS"/>
</dbReference>
<reference evidence="15 16" key="1">
    <citation type="submission" date="2020-08" db="EMBL/GenBank/DDBJ databases">
        <title>Genomic Encyclopedia of Type Strains, Phase IV (KMG-IV): sequencing the most valuable type-strain genomes for metagenomic binning, comparative biology and taxonomic classification.</title>
        <authorList>
            <person name="Goeker M."/>
        </authorList>
    </citation>
    <scope>NUCLEOTIDE SEQUENCE [LARGE SCALE GENOMIC DNA]</scope>
    <source>
        <strain evidence="15 16">DSM 26723</strain>
    </source>
</reference>
<dbReference type="InterPro" id="IPR000209">
    <property type="entry name" value="Peptidase_S8/S53_dom"/>
</dbReference>
<dbReference type="PANTHER" id="PTHR43806">
    <property type="entry name" value="PEPTIDASE S8"/>
    <property type="match status" value="1"/>
</dbReference>
<name>A0A841HNP5_9GAMM</name>
<feature type="signal peptide" evidence="12">
    <location>
        <begin position="1"/>
        <end position="21"/>
    </location>
</feature>
<dbReference type="InterPro" id="IPR050131">
    <property type="entry name" value="Peptidase_S8_subtilisin-like"/>
</dbReference>
<dbReference type="Gene3D" id="3.50.30.30">
    <property type="match status" value="1"/>
</dbReference>
<dbReference type="PANTHER" id="PTHR43806:SF11">
    <property type="entry name" value="CEREVISIN-RELATED"/>
    <property type="match status" value="1"/>
</dbReference>
<dbReference type="SUPFAM" id="SSF52025">
    <property type="entry name" value="PA domain"/>
    <property type="match status" value="1"/>
</dbReference>
<evidence type="ECO:0000256" key="3">
    <source>
        <dbReference type="ARBA" id="ARBA00022525"/>
    </source>
</evidence>
<feature type="domain" description="Peptidase S8/S53" evidence="13">
    <location>
        <begin position="197"/>
        <end position="637"/>
    </location>
</feature>
<feature type="active site" description="Charge relay system" evidence="8 9">
    <location>
        <position position="601"/>
    </location>
</feature>
<keyword evidence="6 9" id="KW-0378">Hydrolase</keyword>
<feature type="active site" description="Charge relay system" evidence="8 9">
    <location>
        <position position="278"/>
    </location>
</feature>
<evidence type="ECO:0000256" key="6">
    <source>
        <dbReference type="ARBA" id="ARBA00022801"/>
    </source>
</evidence>
<dbReference type="AlphaFoldDB" id="A0A841HNP5"/>
<dbReference type="Proteomes" id="UP000588068">
    <property type="component" value="Unassembled WGS sequence"/>
</dbReference>
<keyword evidence="4 9" id="KW-0645">Protease</keyword>
<evidence type="ECO:0000256" key="4">
    <source>
        <dbReference type="ARBA" id="ARBA00022670"/>
    </source>
</evidence>
<keyword evidence="16" id="KW-1185">Reference proteome</keyword>
<dbReference type="InterPro" id="IPR036852">
    <property type="entry name" value="Peptidase_S8/S53_dom_sf"/>
</dbReference>
<evidence type="ECO:0000259" key="14">
    <source>
        <dbReference type="Pfam" id="PF02225"/>
    </source>
</evidence>
<dbReference type="PROSITE" id="PS00136">
    <property type="entry name" value="SUBTILASE_ASP"/>
    <property type="match status" value="1"/>
</dbReference>
<dbReference type="InterPro" id="IPR015500">
    <property type="entry name" value="Peptidase_S8_subtilisin-rel"/>
</dbReference>
<dbReference type="PROSITE" id="PS51257">
    <property type="entry name" value="PROKAR_LIPOPROTEIN"/>
    <property type="match status" value="1"/>
</dbReference>
<evidence type="ECO:0000256" key="10">
    <source>
        <dbReference type="RuleBase" id="RU003355"/>
    </source>
</evidence>
<evidence type="ECO:0000256" key="2">
    <source>
        <dbReference type="ARBA" id="ARBA00022512"/>
    </source>
</evidence>
<dbReference type="SUPFAM" id="SSF52743">
    <property type="entry name" value="Subtilisin-like"/>
    <property type="match status" value="1"/>
</dbReference>
<dbReference type="PRINTS" id="PR00723">
    <property type="entry name" value="SUBTILISIN"/>
</dbReference>
<feature type="domain" description="PA" evidence="14">
    <location>
        <begin position="440"/>
        <end position="527"/>
    </location>
</feature>
<dbReference type="EMBL" id="JACHHZ010000003">
    <property type="protein sequence ID" value="MBB6093768.1"/>
    <property type="molecule type" value="Genomic_DNA"/>
</dbReference>
<dbReference type="InterPro" id="IPR023827">
    <property type="entry name" value="Peptidase_S8_Asp-AS"/>
</dbReference>
<sequence>MRRTKRLRVLSLAVTAVIVSACGSGSNDSMSPSAKGPATTLGKPNTTAAPAGITTEKIDRRLATASGPVEVWVSMDTPSIAAQKSAIAASAGLRKAKLLPSTSKASVADAMEKGRSTLRSQQEKVALSLASVGAEELGRVQVAHNAIAVRVDASQLPQIASIAGVAAVRPVINYELDLSETVPYVGATAVQATGVDGTGVTVAVLDSGIDYTHRNLGGPGTLEAYAAAYGVNPGDAAQTTLDGLFPTAKVVGGFDFVGEAWPNGARSEDPDPIDFQGHGTHVADIIGGKSQDGTHVGVAPGSKLLAVKVCSAVATSCNGVALLLAVDFALDPNRDGDLDDAADIIHLSLGSDYGMIEDDLTAALEDAVDLGSMVVASAGNGSNKPYVVGSPSIGPGVLSVAQTQVPSAQAIPLVINAPASIAGVYGNTATVEWAPVGAGVTGDVVFIGRGCPAGSVAAGSPADPILANPTGKIALIDRGGCSVSLKVDYAVDAGATGVIIGLVAAGDAVSFSFGGGDSFAPTLVIQQVLSNAIKARLNAAQVVNASISPASSIPLVGSMASTSSRGPSALQTIKPEIGAPGASTSAEVGTGDGATPFGGTSGAAPMVSGAAALLLQAYPDRCPFQVKAMLMNSAETTVYTNPALLPGGLAPITRIGAGELRVNKAIGLKAIAWNDETESSALSFGFVDASGDNITITKRVEVQNFSNATRTYSIARSFRYADDEASGAVTVHAPGSVTVGPKGYAWFNVQVSIKGSKLPAWGAINGGANGGNGALLNGPEFDGYITLTSGSEKLSLPWHVLPRKSSAMDAKSLTTNKNGTSVDIRNNGVNDGEFELFSLTGTSPKVPASELPQPGDNFAVIDLKQVGVRHLPAAVYGADYLEFAISTYGKRVHPNYPAEFDIYIDSNNDGVEDYVVYNTENGGFSVTGQNLVYVANLTTGVATAVFYTDADLVSGNVIFTVPMNSTAGAVNVGVQPGTTFGFSVYAFDNYLTGNLTDLVEGMLFTPATPRFSFGAEPWGTAHAGTITNVPVTTATVADANSTESGVLLMYRRNAYNESQAVKAK</sequence>
<evidence type="ECO:0000313" key="16">
    <source>
        <dbReference type="Proteomes" id="UP000588068"/>
    </source>
</evidence>
<evidence type="ECO:0000256" key="1">
    <source>
        <dbReference type="ARBA" id="ARBA00011073"/>
    </source>
</evidence>
<feature type="active site" description="Charge relay system" evidence="8 9">
    <location>
        <position position="206"/>
    </location>
</feature>
<dbReference type="PROSITE" id="PS51892">
    <property type="entry name" value="SUBTILASE"/>
    <property type="match status" value="1"/>
</dbReference>
<evidence type="ECO:0000256" key="11">
    <source>
        <dbReference type="SAM" id="MobiDB-lite"/>
    </source>
</evidence>
<dbReference type="PROSITE" id="PS00138">
    <property type="entry name" value="SUBTILASE_SER"/>
    <property type="match status" value="1"/>
</dbReference>